<dbReference type="EMBL" id="QNRR01000005">
    <property type="protein sequence ID" value="RBP43747.1"/>
    <property type="molecule type" value="Genomic_DNA"/>
</dbReference>
<feature type="signal peptide" evidence="3">
    <location>
        <begin position="1"/>
        <end position="18"/>
    </location>
</feature>
<dbReference type="AlphaFoldDB" id="A0A366HME4"/>
<reference evidence="5 6" key="1">
    <citation type="submission" date="2018-06" db="EMBL/GenBank/DDBJ databases">
        <title>Genomic Encyclopedia of Type Strains, Phase IV (KMG-IV): sequencing the most valuable type-strain genomes for metagenomic binning, comparative biology and taxonomic classification.</title>
        <authorList>
            <person name="Goeker M."/>
        </authorList>
    </citation>
    <scope>NUCLEOTIDE SEQUENCE [LARGE SCALE GENOMIC DNA]</scope>
    <source>
        <strain evidence="5 6">DSM 25532</strain>
    </source>
</reference>
<dbReference type="PANTHER" id="PTHR42693:SF53">
    <property type="entry name" value="ENDO-4-O-SULFATASE"/>
    <property type="match status" value="1"/>
</dbReference>
<dbReference type="Gene3D" id="3.40.720.10">
    <property type="entry name" value="Alkaline Phosphatase, subunit A"/>
    <property type="match status" value="1"/>
</dbReference>
<dbReference type="InterPro" id="IPR050738">
    <property type="entry name" value="Sulfatase"/>
</dbReference>
<sequence>MLMRAFLFVIHGVLFATAGFSADAKATTARPNILFVISDDQGWPDLGCIGSKPLITPNLDRLAAEGVRATNFYATWPACTPSRGSVLTGRYPQRNGLYDMVRNDLVNFGHRYDAEEYAVSPEMTLGLDPKEITSGDLLTKAGYHCGVVGKWDMGQAKRYLPLQRGFQFFYGHGNNGIDYYTHERYGVPSLFRDNERTQEDRGTYVTDLFGREALRFIGESGEKPFFLHLAFNAPHGASSFGEPAADGRKTSAGVQAPEKYVAMYRGKVEKKLERYCAAVTCMDDAIGEVLKKLKETGKDKNTLVLFMSDNGGSGNGGNAPLKGSKSTMWEGGLRVPFIAWWPGHLPAGKVTDEFLTALEILPTLLEASGTKAPDGVKLDGFDMMPVLRGVEKSPREAMFWQRRGDKAARVGNWKWLESEKGRGLYDLSTDLGEKHDLSAEKPEVLKRVQERFAAWRREMDESEPRGPFRDF</sequence>
<keyword evidence="6" id="KW-1185">Reference proteome</keyword>
<dbReference type="SUPFAM" id="SSF53649">
    <property type="entry name" value="Alkaline phosphatase-like"/>
    <property type="match status" value="1"/>
</dbReference>
<dbReference type="Gene3D" id="3.30.1120.10">
    <property type="match status" value="1"/>
</dbReference>
<proteinExistence type="inferred from homology"/>
<evidence type="ECO:0000313" key="5">
    <source>
        <dbReference type="EMBL" id="RBP43747.1"/>
    </source>
</evidence>
<comment type="similarity">
    <text evidence="1">Belongs to the sulfatase family.</text>
</comment>
<gene>
    <name evidence="5" type="ORF">DES53_105146</name>
</gene>
<protein>
    <submittedName>
        <fullName evidence="5">Arylsulfatase A-like enzyme</fullName>
    </submittedName>
</protein>
<evidence type="ECO:0000256" key="2">
    <source>
        <dbReference type="ARBA" id="ARBA00022801"/>
    </source>
</evidence>
<evidence type="ECO:0000256" key="1">
    <source>
        <dbReference type="ARBA" id="ARBA00008779"/>
    </source>
</evidence>
<name>A0A366HME4_9BACT</name>
<feature type="domain" description="Sulfatase N-terminal" evidence="4">
    <location>
        <begin position="31"/>
        <end position="369"/>
    </location>
</feature>
<dbReference type="PANTHER" id="PTHR42693">
    <property type="entry name" value="ARYLSULFATASE FAMILY MEMBER"/>
    <property type="match status" value="1"/>
</dbReference>
<comment type="caution">
    <text evidence="5">The sequence shown here is derived from an EMBL/GenBank/DDBJ whole genome shotgun (WGS) entry which is preliminary data.</text>
</comment>
<keyword evidence="3" id="KW-0732">Signal</keyword>
<dbReference type="GO" id="GO:0004065">
    <property type="term" value="F:arylsulfatase activity"/>
    <property type="evidence" value="ECO:0007669"/>
    <property type="project" value="TreeGrafter"/>
</dbReference>
<evidence type="ECO:0000313" key="6">
    <source>
        <dbReference type="Proteomes" id="UP000253426"/>
    </source>
</evidence>
<dbReference type="Proteomes" id="UP000253426">
    <property type="component" value="Unassembled WGS sequence"/>
</dbReference>
<dbReference type="InterPro" id="IPR000917">
    <property type="entry name" value="Sulfatase_N"/>
</dbReference>
<evidence type="ECO:0000259" key="4">
    <source>
        <dbReference type="Pfam" id="PF00884"/>
    </source>
</evidence>
<organism evidence="5 6">
    <name type="scientific">Roseimicrobium gellanilyticum</name>
    <dbReference type="NCBI Taxonomy" id="748857"/>
    <lineage>
        <taxon>Bacteria</taxon>
        <taxon>Pseudomonadati</taxon>
        <taxon>Verrucomicrobiota</taxon>
        <taxon>Verrucomicrobiia</taxon>
        <taxon>Verrucomicrobiales</taxon>
        <taxon>Verrucomicrobiaceae</taxon>
        <taxon>Roseimicrobium</taxon>
    </lineage>
</organism>
<dbReference type="InterPro" id="IPR017850">
    <property type="entry name" value="Alkaline_phosphatase_core_sf"/>
</dbReference>
<evidence type="ECO:0000256" key="3">
    <source>
        <dbReference type="SAM" id="SignalP"/>
    </source>
</evidence>
<accession>A0A366HME4</accession>
<dbReference type="Pfam" id="PF00884">
    <property type="entry name" value="Sulfatase"/>
    <property type="match status" value="1"/>
</dbReference>
<keyword evidence="2" id="KW-0378">Hydrolase</keyword>
<feature type="chain" id="PRO_5017074274" evidence="3">
    <location>
        <begin position="19"/>
        <end position="471"/>
    </location>
</feature>